<reference evidence="2 3" key="1">
    <citation type="journal article" date="2016" name="Front. Microbiol.">
        <title>Comparative Genomics Analysis of Streptomyces Species Reveals Their Adaptation to the Marine Environment and Their Diversity at the Genomic Level.</title>
        <authorList>
            <person name="Tian X."/>
            <person name="Zhang Z."/>
            <person name="Yang T."/>
            <person name="Chen M."/>
            <person name="Li J."/>
            <person name="Chen F."/>
            <person name="Yang J."/>
            <person name="Li W."/>
            <person name="Zhang B."/>
            <person name="Zhang Z."/>
            <person name="Wu J."/>
            <person name="Zhang C."/>
            <person name="Long L."/>
            <person name="Xiao J."/>
        </authorList>
    </citation>
    <scope>NUCLEOTIDE SEQUENCE [LARGE SCALE GENOMIC DNA]</scope>
    <source>
        <strain evidence="2 3">SCSIO M10372</strain>
    </source>
</reference>
<evidence type="ECO:0000313" key="3">
    <source>
        <dbReference type="Proteomes" id="UP000175971"/>
    </source>
</evidence>
<feature type="region of interest" description="Disordered" evidence="1">
    <location>
        <begin position="97"/>
        <end position="121"/>
    </location>
</feature>
<gene>
    <name evidence="2" type="ORF">AN221_08995</name>
</gene>
<organism evidence="2 3">
    <name type="scientific">Streptomyces nanshensis</name>
    <dbReference type="NCBI Taxonomy" id="518642"/>
    <lineage>
        <taxon>Bacteria</taxon>
        <taxon>Bacillati</taxon>
        <taxon>Actinomycetota</taxon>
        <taxon>Actinomycetes</taxon>
        <taxon>Kitasatosporales</taxon>
        <taxon>Streptomycetaceae</taxon>
        <taxon>Streptomyces</taxon>
    </lineage>
</organism>
<accession>A0A1E7LY38</accession>
<dbReference type="EMBL" id="LJGZ01000018">
    <property type="protein sequence ID" value="OEV21066.1"/>
    <property type="molecule type" value="Genomic_DNA"/>
</dbReference>
<evidence type="ECO:0000256" key="1">
    <source>
        <dbReference type="SAM" id="MobiDB-lite"/>
    </source>
</evidence>
<protein>
    <submittedName>
        <fullName evidence="2">Uncharacterized protein</fullName>
    </submittedName>
</protein>
<evidence type="ECO:0000313" key="2">
    <source>
        <dbReference type="EMBL" id="OEV21066.1"/>
    </source>
</evidence>
<proteinExistence type="predicted"/>
<dbReference type="AlphaFoldDB" id="A0A1E7LY38"/>
<sequence>MPPMSAVPALRAAGSAQDGGIALTGRWGSARTPGASLETAAGPGAIRRVRPVEAEVASWSRRCCEGVRRLGPVTRSVVSGPTAAVASSRVVATVTDTPRPLRSSAAARLPFGSGERGSRCP</sequence>
<feature type="region of interest" description="Disordered" evidence="1">
    <location>
        <begin position="1"/>
        <end position="39"/>
    </location>
</feature>
<comment type="caution">
    <text evidence="2">The sequence shown here is derived from an EMBL/GenBank/DDBJ whole genome shotgun (WGS) entry which is preliminary data.</text>
</comment>
<dbReference type="Proteomes" id="UP000175971">
    <property type="component" value="Unassembled WGS sequence"/>
</dbReference>
<name>A0A1E7LY38_9ACTN</name>
<keyword evidence="3" id="KW-1185">Reference proteome</keyword>